<dbReference type="STRING" id="1562970.ING2E5B_1753"/>
<organism evidence="3 4">
    <name type="scientific">Fermentimonas caenicola</name>
    <dbReference type="NCBI Taxonomy" id="1562970"/>
    <lineage>
        <taxon>Bacteria</taxon>
        <taxon>Pseudomonadati</taxon>
        <taxon>Bacteroidota</taxon>
        <taxon>Bacteroidia</taxon>
        <taxon>Bacteroidales</taxon>
        <taxon>Dysgonomonadaceae</taxon>
        <taxon>Fermentimonas</taxon>
    </lineage>
</organism>
<dbReference type="Proteomes" id="UP000032417">
    <property type="component" value="Chromosome 1"/>
</dbReference>
<sequence>MTMNVLLITLSCLLAVTSCKEDDKKIVVRELKSVTYQPTEEIFPNPERGFYKYSLIEPGSGSGALSFTQVSNYRNSGISLVMRYFYLKNFKDKPLSSDALKEIDNDFETTRRAGIKIIPRFAYSQAQDEPDASLEIIIQHLDQLKPIFEKNSDVIATVQAGFIGSWGEWYYSTNDLYNANARREVIKKLLQVVPKNRTIQVRTPAYKQEYFNRKSALTLEEAFTGSDISRVGHHNDCFLASSTDYGTYENPVVDKAFLNNECLYVPIGGETCPPDGVDPATSTKAQNDMRYLRWTYLNEDYYKGVNNTWITDGGMDNIKRELGYRFQLSSGEYTNNVKPGGLFKSRISIKNLGYAPLYNPRLVELILQNVESGEKYKIQLDVEPRFWHPLENVIIEEEVGLPINIPQGDYKLYLHLPDPEPALYGKPAYSIRLANDNVWEASTGYNNLNITINVSSENMSENYSGEKIFEKI</sequence>
<keyword evidence="4" id="KW-1185">Reference proteome</keyword>
<dbReference type="KEGG" id="pbt:ING2E5B_1753"/>
<dbReference type="OrthoDB" id="9760654at2"/>
<accession>A0A098C3L1</accession>
<reference evidence="3 4" key="1">
    <citation type="submission" date="2014-08" db="EMBL/GenBank/DDBJ databases">
        <authorList>
            <person name="Wibberg D."/>
        </authorList>
    </citation>
    <scope>NUCLEOTIDE SEQUENCE [LARGE SCALE GENOMIC DNA]</scope>
    <source>
        <strain evidence="4">ING2-E5B</strain>
    </source>
</reference>
<dbReference type="Pfam" id="PF16116">
    <property type="entry name" value="DUF4832"/>
    <property type="match status" value="1"/>
</dbReference>
<name>A0A098C3L1_9BACT</name>
<protein>
    <recommendedName>
        <fullName evidence="5">DUF4832 domain-containing protein</fullName>
    </recommendedName>
</protein>
<feature type="domain" description="DUF4874" evidence="2">
    <location>
        <begin position="45"/>
        <end position="206"/>
    </location>
</feature>
<dbReference type="EMBL" id="LN515532">
    <property type="protein sequence ID" value="CEA16497.1"/>
    <property type="molecule type" value="Genomic_DNA"/>
</dbReference>
<feature type="domain" description="DUF4832" evidence="1">
    <location>
        <begin position="230"/>
        <end position="435"/>
    </location>
</feature>
<dbReference type="Pfam" id="PF16173">
    <property type="entry name" value="DUF4874"/>
    <property type="match status" value="1"/>
</dbReference>
<dbReference type="AlphaFoldDB" id="A0A098C3L1"/>
<dbReference type="PATRIC" id="fig|1562970.3.peg.1738"/>
<evidence type="ECO:0000313" key="4">
    <source>
        <dbReference type="Proteomes" id="UP000032417"/>
    </source>
</evidence>
<evidence type="ECO:0000259" key="2">
    <source>
        <dbReference type="Pfam" id="PF16173"/>
    </source>
</evidence>
<dbReference type="HOGENOM" id="CLU_023401_1_0_10"/>
<evidence type="ECO:0008006" key="5">
    <source>
        <dbReference type="Google" id="ProtNLM"/>
    </source>
</evidence>
<evidence type="ECO:0000313" key="3">
    <source>
        <dbReference type="EMBL" id="CEA16497.1"/>
    </source>
</evidence>
<evidence type="ECO:0000259" key="1">
    <source>
        <dbReference type="Pfam" id="PF16116"/>
    </source>
</evidence>
<dbReference type="InterPro" id="IPR032379">
    <property type="entry name" value="DUF4874"/>
</dbReference>
<proteinExistence type="predicted"/>
<gene>
    <name evidence="3" type="ORF">ING2E5B_1753</name>
</gene>
<dbReference type="InterPro" id="IPR032267">
    <property type="entry name" value="DUF4832"/>
</dbReference>